<dbReference type="AlphaFoldDB" id="A0AAE0ZA76"/>
<gene>
    <name evidence="3" type="ORF">RRG08_051840</name>
</gene>
<evidence type="ECO:0000313" key="3">
    <source>
        <dbReference type="EMBL" id="KAK3765216.1"/>
    </source>
</evidence>
<feature type="compositionally biased region" description="Basic and acidic residues" evidence="1">
    <location>
        <begin position="133"/>
        <end position="150"/>
    </location>
</feature>
<feature type="compositionally biased region" description="Basic and acidic residues" evidence="1">
    <location>
        <begin position="159"/>
        <end position="170"/>
    </location>
</feature>
<reference evidence="3" key="1">
    <citation type="journal article" date="2023" name="G3 (Bethesda)">
        <title>A reference genome for the long-term kleptoplast-retaining sea slug Elysia crispata morphotype clarki.</title>
        <authorList>
            <person name="Eastman K.E."/>
            <person name="Pendleton A.L."/>
            <person name="Shaikh M.A."/>
            <person name="Suttiyut T."/>
            <person name="Ogas R."/>
            <person name="Tomko P."/>
            <person name="Gavelis G."/>
            <person name="Widhalm J.R."/>
            <person name="Wisecaver J.H."/>
        </authorList>
    </citation>
    <scope>NUCLEOTIDE SEQUENCE</scope>
    <source>
        <strain evidence="3">ECLA1</strain>
    </source>
</reference>
<feature type="signal peptide" evidence="2">
    <location>
        <begin position="1"/>
        <end position="19"/>
    </location>
</feature>
<organism evidence="3 4">
    <name type="scientific">Elysia crispata</name>
    <name type="common">lettuce slug</name>
    <dbReference type="NCBI Taxonomy" id="231223"/>
    <lineage>
        <taxon>Eukaryota</taxon>
        <taxon>Metazoa</taxon>
        <taxon>Spiralia</taxon>
        <taxon>Lophotrochozoa</taxon>
        <taxon>Mollusca</taxon>
        <taxon>Gastropoda</taxon>
        <taxon>Heterobranchia</taxon>
        <taxon>Euthyneura</taxon>
        <taxon>Panpulmonata</taxon>
        <taxon>Sacoglossa</taxon>
        <taxon>Placobranchoidea</taxon>
        <taxon>Plakobranchidae</taxon>
        <taxon>Elysia</taxon>
    </lineage>
</organism>
<evidence type="ECO:0008006" key="5">
    <source>
        <dbReference type="Google" id="ProtNLM"/>
    </source>
</evidence>
<keyword evidence="4" id="KW-1185">Reference proteome</keyword>
<evidence type="ECO:0000256" key="2">
    <source>
        <dbReference type="SAM" id="SignalP"/>
    </source>
</evidence>
<name>A0AAE0ZA76_9GAST</name>
<dbReference type="EMBL" id="JAWDGP010004327">
    <property type="protein sequence ID" value="KAK3765216.1"/>
    <property type="molecule type" value="Genomic_DNA"/>
</dbReference>
<feature type="chain" id="PRO_5042188378" description="Secreted protein" evidence="2">
    <location>
        <begin position="20"/>
        <end position="170"/>
    </location>
</feature>
<dbReference type="Proteomes" id="UP001283361">
    <property type="component" value="Unassembled WGS sequence"/>
</dbReference>
<proteinExistence type="predicted"/>
<accession>A0AAE0ZA76</accession>
<sequence>MLFLNIAALLFCLIVLNDCSTDSRVCDHCLGGYGTEGRDTRPGTRYMYHYQAAQVPPPQLLYVDQDRCAGGKCYVCTETVLHPREDLVESLASPIPCDTMCLLKSPTLGAGHPYPSCIRTQFMERKCSKTKLEETKADSAMNKARDDDYPPLKYGRRNKIQDKQKDKTHQ</sequence>
<feature type="region of interest" description="Disordered" evidence="1">
    <location>
        <begin position="133"/>
        <end position="170"/>
    </location>
</feature>
<comment type="caution">
    <text evidence="3">The sequence shown here is derived from an EMBL/GenBank/DDBJ whole genome shotgun (WGS) entry which is preliminary data.</text>
</comment>
<evidence type="ECO:0000313" key="4">
    <source>
        <dbReference type="Proteomes" id="UP001283361"/>
    </source>
</evidence>
<keyword evidence="2" id="KW-0732">Signal</keyword>
<evidence type="ECO:0000256" key="1">
    <source>
        <dbReference type="SAM" id="MobiDB-lite"/>
    </source>
</evidence>
<protein>
    <recommendedName>
        <fullName evidence="5">Secreted protein</fullName>
    </recommendedName>
</protein>